<reference evidence="1 2" key="1">
    <citation type="submission" date="2023-06" db="EMBL/GenBank/DDBJ databases">
        <title>SYSU T0a273.</title>
        <authorList>
            <person name="Gao L."/>
            <person name="Fang B.-Z."/>
            <person name="Li W.-J."/>
        </authorList>
    </citation>
    <scope>NUCLEOTIDE SEQUENCE [LARGE SCALE GENOMIC DNA]</scope>
    <source>
        <strain evidence="1 2">SYSU T0a273</strain>
    </source>
</reference>
<gene>
    <name evidence="1" type="ORF">QQ002_00870</name>
</gene>
<dbReference type="Proteomes" id="UP001172756">
    <property type="component" value="Unassembled WGS sequence"/>
</dbReference>
<dbReference type="Pfam" id="PF13563">
    <property type="entry name" value="2_5_RNA_ligase2"/>
    <property type="match status" value="1"/>
</dbReference>
<dbReference type="InterPro" id="IPR009097">
    <property type="entry name" value="Cyclic_Pdiesterase"/>
</dbReference>
<dbReference type="EMBL" id="JAUHQB010000001">
    <property type="protein sequence ID" value="MDN4482091.1"/>
    <property type="molecule type" value="Genomic_DNA"/>
</dbReference>
<name>A0AB35MEA0_9MICO</name>
<dbReference type="SUPFAM" id="SSF55144">
    <property type="entry name" value="LigT-like"/>
    <property type="match status" value="1"/>
</dbReference>
<dbReference type="RefSeq" id="WP_301159324.1">
    <property type="nucleotide sequence ID" value="NZ_JAUHQB010000001.1"/>
</dbReference>
<sequence>MRLFVAVPVPPSVDDALDGSERELRAWARSERVRLAWVPAGARHVTLRFLGDRTDGDDVVDAVERAADATAAPTLTLGDHPRLLGASAVVVQVAGAEAAAAAVSRALRAASARFEGHVTVARVRPRPASPPPHVPVPAVAWVPESVDVIESRPGGAPRYRTVASLPWGG</sequence>
<comment type="caution">
    <text evidence="1">The sequence shown here is derived from an EMBL/GenBank/DDBJ whole genome shotgun (WGS) entry which is preliminary data.</text>
</comment>
<evidence type="ECO:0000313" key="1">
    <source>
        <dbReference type="EMBL" id="MDN4482091.1"/>
    </source>
</evidence>
<proteinExistence type="predicted"/>
<evidence type="ECO:0000313" key="2">
    <source>
        <dbReference type="Proteomes" id="UP001172756"/>
    </source>
</evidence>
<dbReference type="AlphaFoldDB" id="A0AB35MEA0"/>
<accession>A0AB35MEA0</accession>
<protein>
    <recommendedName>
        <fullName evidence="3">RNA 2',3'-cyclic phosphodiesterase</fullName>
    </recommendedName>
</protein>
<evidence type="ECO:0008006" key="3">
    <source>
        <dbReference type="Google" id="ProtNLM"/>
    </source>
</evidence>
<dbReference type="Gene3D" id="3.90.1140.10">
    <property type="entry name" value="Cyclic phosphodiesterase"/>
    <property type="match status" value="1"/>
</dbReference>
<organism evidence="1 2">
    <name type="scientific">Demequina lignilytica</name>
    <dbReference type="NCBI Taxonomy" id="3051663"/>
    <lineage>
        <taxon>Bacteria</taxon>
        <taxon>Bacillati</taxon>
        <taxon>Actinomycetota</taxon>
        <taxon>Actinomycetes</taxon>
        <taxon>Micrococcales</taxon>
        <taxon>Demequinaceae</taxon>
        <taxon>Demequina</taxon>
    </lineage>
</organism>